<dbReference type="InterPro" id="IPR003004">
    <property type="entry name" value="GspF/PilC"/>
</dbReference>
<gene>
    <name evidence="10" type="ORF">SVA_3530</name>
</gene>
<dbReference type="OrthoDB" id="9805682at2"/>
<evidence type="ECO:0000256" key="5">
    <source>
        <dbReference type="ARBA" id="ARBA00022692"/>
    </source>
</evidence>
<protein>
    <submittedName>
        <fullName evidence="10">General secretion pathway protein F</fullName>
    </submittedName>
</protein>
<feature type="transmembrane region" description="Helical" evidence="8">
    <location>
        <begin position="168"/>
        <end position="194"/>
    </location>
</feature>
<keyword evidence="5 8" id="KW-0812">Transmembrane</keyword>
<dbReference type="PRINTS" id="PR00812">
    <property type="entry name" value="BCTERIALGSPF"/>
</dbReference>
<comment type="subcellular location">
    <subcellularLocation>
        <location evidence="1">Cell inner membrane</location>
        <topology evidence="1">Multi-pass membrane protein</topology>
    </subcellularLocation>
</comment>
<keyword evidence="11" id="KW-1185">Reference proteome</keyword>
<sequence>MPRYCYEAVTVGGELVQGEMEASDRAAVIARLQEAGSVPIRASPADGGALAALWTRRRAGARRIGRRDLAAFTQELSSLLHAGLPLDRALAIMIDAAGDGAPRELAADIQQAVRGGAALSDALAAHPRTFSRFYVSMVRAAEAAGRLDQGLASLLHYLERSRALRESVVSALIYPAILVTVAGVSLLIILTYVVPQFTQLFADAGRALPLPTRIVIGAAEWLRSYGGLLVVAMAVLAVVIRRRLRRPAGRYRWDRMVLQAPVVGDLITKMEMARFSRSLGTLLASGVPLLAGLGIVKEILGNRVLAETLEPAAETLKAGRSLVEPLMSTGLFPALGLQMIRVGEETGRLDDMLLRIADLYDGEVASATQRLLALLEPVLIVGLGVVIAGVIMSILVAIVSVNELPL</sequence>
<keyword evidence="4" id="KW-0997">Cell inner membrane</keyword>
<evidence type="ECO:0000256" key="8">
    <source>
        <dbReference type="SAM" id="Phobius"/>
    </source>
</evidence>
<dbReference type="GO" id="GO:0015628">
    <property type="term" value="P:protein secretion by the type II secretion system"/>
    <property type="evidence" value="ECO:0007669"/>
    <property type="project" value="TreeGrafter"/>
</dbReference>
<dbReference type="Proteomes" id="UP000218899">
    <property type="component" value="Chromosome"/>
</dbReference>
<evidence type="ECO:0000256" key="6">
    <source>
        <dbReference type="ARBA" id="ARBA00022989"/>
    </source>
</evidence>
<dbReference type="InterPro" id="IPR042094">
    <property type="entry name" value="T2SS_GspF_sf"/>
</dbReference>
<evidence type="ECO:0000313" key="10">
    <source>
        <dbReference type="EMBL" id="BAU50066.1"/>
    </source>
</evidence>
<dbReference type="AlphaFoldDB" id="A0A1C7AFG9"/>
<feature type="transmembrane region" description="Helical" evidence="8">
    <location>
        <begin position="214"/>
        <end position="240"/>
    </location>
</feature>
<dbReference type="PANTHER" id="PTHR30012">
    <property type="entry name" value="GENERAL SECRETION PATHWAY PROTEIN"/>
    <property type="match status" value="1"/>
</dbReference>
<dbReference type="EMBL" id="AP014936">
    <property type="protein sequence ID" value="BAU50066.1"/>
    <property type="molecule type" value="Genomic_DNA"/>
</dbReference>
<evidence type="ECO:0000256" key="4">
    <source>
        <dbReference type="ARBA" id="ARBA00022519"/>
    </source>
</evidence>
<dbReference type="FunFam" id="1.20.81.30:FF:000001">
    <property type="entry name" value="Type II secretion system protein F"/>
    <property type="match status" value="2"/>
</dbReference>
<name>A0A1C7AFG9_9GAMM</name>
<proteinExistence type="inferred from homology"/>
<evidence type="ECO:0000256" key="3">
    <source>
        <dbReference type="ARBA" id="ARBA00022475"/>
    </source>
</evidence>
<dbReference type="GO" id="GO:0005886">
    <property type="term" value="C:plasma membrane"/>
    <property type="evidence" value="ECO:0007669"/>
    <property type="project" value="UniProtKB-SubCell"/>
</dbReference>
<feature type="transmembrane region" description="Helical" evidence="8">
    <location>
        <begin position="378"/>
        <end position="401"/>
    </location>
</feature>
<feature type="domain" description="Type II secretion system protein GspF" evidence="9">
    <location>
        <begin position="72"/>
        <end position="195"/>
    </location>
</feature>
<dbReference type="KEGG" id="sva:SVA_3530"/>
<dbReference type="InterPro" id="IPR018076">
    <property type="entry name" value="T2SS_GspF_dom"/>
</dbReference>
<evidence type="ECO:0000313" key="11">
    <source>
        <dbReference type="Proteomes" id="UP000218899"/>
    </source>
</evidence>
<comment type="similarity">
    <text evidence="2">Belongs to the GSP F family.</text>
</comment>
<dbReference type="Gene3D" id="1.20.81.30">
    <property type="entry name" value="Type II secretion system (T2SS), domain F"/>
    <property type="match status" value="2"/>
</dbReference>
<accession>A0A1C7AFG9</accession>
<evidence type="ECO:0000256" key="2">
    <source>
        <dbReference type="ARBA" id="ARBA00005745"/>
    </source>
</evidence>
<evidence type="ECO:0000259" key="9">
    <source>
        <dbReference type="Pfam" id="PF00482"/>
    </source>
</evidence>
<dbReference type="RefSeq" id="WP_096462401.1">
    <property type="nucleotide sequence ID" value="NZ_AP014936.1"/>
</dbReference>
<keyword evidence="3" id="KW-1003">Cell membrane</keyword>
<dbReference type="PANTHER" id="PTHR30012:SF0">
    <property type="entry name" value="TYPE II SECRETION SYSTEM PROTEIN F-RELATED"/>
    <property type="match status" value="1"/>
</dbReference>
<reference evidence="10 11" key="1">
    <citation type="submission" date="2015-08" db="EMBL/GenBank/DDBJ databases">
        <title>Complete genome sequence of Sulfurifustis variabilis.</title>
        <authorList>
            <person name="Miura A."/>
            <person name="Kojima H."/>
            <person name="Fukui M."/>
        </authorList>
    </citation>
    <scope>NUCLEOTIDE SEQUENCE [LARGE SCALE GENOMIC DNA]</scope>
    <source>
        <strain evidence="11">skN76</strain>
    </source>
</reference>
<keyword evidence="6 8" id="KW-1133">Transmembrane helix</keyword>
<dbReference type="Pfam" id="PF00482">
    <property type="entry name" value="T2SSF"/>
    <property type="match status" value="2"/>
</dbReference>
<evidence type="ECO:0000256" key="1">
    <source>
        <dbReference type="ARBA" id="ARBA00004429"/>
    </source>
</evidence>
<feature type="domain" description="Type II secretion system protein GspF" evidence="9">
    <location>
        <begin position="275"/>
        <end position="396"/>
    </location>
</feature>
<organism evidence="10 11">
    <name type="scientific">Sulfurifustis variabilis</name>
    <dbReference type="NCBI Taxonomy" id="1675686"/>
    <lineage>
        <taxon>Bacteria</taxon>
        <taxon>Pseudomonadati</taxon>
        <taxon>Pseudomonadota</taxon>
        <taxon>Gammaproteobacteria</taxon>
        <taxon>Acidiferrobacterales</taxon>
        <taxon>Acidiferrobacteraceae</taxon>
        <taxon>Sulfurifustis</taxon>
    </lineage>
</organism>
<keyword evidence="7 8" id="KW-0472">Membrane</keyword>
<evidence type="ECO:0000256" key="7">
    <source>
        <dbReference type="ARBA" id="ARBA00023136"/>
    </source>
</evidence>